<feature type="compositionally biased region" description="Basic and acidic residues" evidence="1">
    <location>
        <begin position="43"/>
        <end position="60"/>
    </location>
</feature>
<comment type="caution">
    <text evidence="3">The sequence shown here is derived from an EMBL/GenBank/DDBJ whole genome shotgun (WGS) entry which is preliminary data.</text>
</comment>
<evidence type="ECO:0000256" key="2">
    <source>
        <dbReference type="SAM" id="Phobius"/>
    </source>
</evidence>
<gene>
    <name evidence="3" type="ORF">NQU55_28985</name>
</gene>
<organism evidence="3 4">
    <name type="scientific">Streptomyces telluris</name>
    <dbReference type="NCBI Taxonomy" id="2720021"/>
    <lineage>
        <taxon>Bacteria</taxon>
        <taxon>Bacillati</taxon>
        <taxon>Actinomycetota</taxon>
        <taxon>Actinomycetes</taxon>
        <taxon>Kitasatosporales</taxon>
        <taxon>Streptomycetaceae</taxon>
        <taxon>Streptomyces</taxon>
    </lineage>
</organism>
<keyword evidence="2" id="KW-1133">Transmembrane helix</keyword>
<name>A0A9X2LLZ2_9ACTN</name>
<dbReference type="Proteomes" id="UP001142374">
    <property type="component" value="Unassembled WGS sequence"/>
</dbReference>
<keyword evidence="4" id="KW-1185">Reference proteome</keyword>
<evidence type="ECO:0000256" key="1">
    <source>
        <dbReference type="SAM" id="MobiDB-lite"/>
    </source>
</evidence>
<dbReference type="EMBL" id="JANIID010000033">
    <property type="protein sequence ID" value="MCQ8773764.1"/>
    <property type="molecule type" value="Genomic_DNA"/>
</dbReference>
<accession>A0A9X2LLZ2</accession>
<protein>
    <submittedName>
        <fullName evidence="3">Uncharacterized protein</fullName>
    </submittedName>
</protein>
<feature type="region of interest" description="Disordered" evidence="1">
    <location>
        <begin position="94"/>
        <end position="135"/>
    </location>
</feature>
<feature type="region of interest" description="Disordered" evidence="1">
    <location>
        <begin position="40"/>
        <end position="60"/>
    </location>
</feature>
<sequence>MSKDNGPQSPAEWRELLNAPYDYPEEIEEAPKRSVRRRARKIYRQDQKTELKRRLAEERRREPVTAGGAILVIAGFLALGAAATHWWPNDAPAKVVRAGSPPETRTESAPARGTGAPAAPSPSASAPALPKVDLSKPEKAAEGWARVYWARNPPVDKTHKAAVDRAAPWMTSALRENLKKFDDPAWNEMVSNGGVSTVGKVTVGPADDDRVRSQMDTPLRVWRKVTVETTVAGYRKYNETKVLLTEVMRDGNEWRVGRILGV</sequence>
<feature type="transmembrane region" description="Helical" evidence="2">
    <location>
        <begin position="64"/>
        <end position="87"/>
    </location>
</feature>
<proteinExistence type="predicted"/>
<reference evidence="3" key="1">
    <citation type="submission" date="2022-06" db="EMBL/GenBank/DDBJ databases">
        <title>WGS of actinobacteria.</title>
        <authorList>
            <person name="Thawai C."/>
        </authorList>
    </citation>
    <scope>NUCLEOTIDE SEQUENCE</scope>
    <source>
        <strain evidence="3">AA8</strain>
    </source>
</reference>
<feature type="compositionally biased region" description="Low complexity" evidence="1">
    <location>
        <begin position="108"/>
        <end position="130"/>
    </location>
</feature>
<keyword evidence="2" id="KW-0812">Transmembrane</keyword>
<evidence type="ECO:0000313" key="4">
    <source>
        <dbReference type="Proteomes" id="UP001142374"/>
    </source>
</evidence>
<dbReference type="AlphaFoldDB" id="A0A9X2LLZ2"/>
<dbReference type="RefSeq" id="WP_168091923.1">
    <property type="nucleotide sequence ID" value="NZ_JAATER010000045.1"/>
</dbReference>
<evidence type="ECO:0000313" key="3">
    <source>
        <dbReference type="EMBL" id="MCQ8773764.1"/>
    </source>
</evidence>
<keyword evidence="2" id="KW-0472">Membrane</keyword>